<evidence type="ECO:0000259" key="4">
    <source>
        <dbReference type="PROSITE" id="PS50893"/>
    </source>
</evidence>
<dbReference type="InterPro" id="IPR050093">
    <property type="entry name" value="ABC_SmlMolc_Importer"/>
</dbReference>
<dbReference type="PROSITE" id="PS00211">
    <property type="entry name" value="ABC_TRANSPORTER_1"/>
    <property type="match status" value="1"/>
</dbReference>
<dbReference type="SUPFAM" id="SSF52540">
    <property type="entry name" value="P-loop containing nucleoside triphosphate hydrolases"/>
    <property type="match status" value="1"/>
</dbReference>
<keyword evidence="3 5" id="KW-0067">ATP-binding</keyword>
<reference evidence="5 6" key="1">
    <citation type="submission" date="2018-12" db="EMBL/GenBank/DDBJ databases">
        <title>Complete genome sequencing of Tabrizicola sp. K13M18.</title>
        <authorList>
            <person name="Bae J.-W."/>
        </authorList>
    </citation>
    <scope>NUCLEOTIDE SEQUENCE [LARGE SCALE GENOMIC DNA]</scope>
    <source>
        <strain evidence="5 6">K13M18</strain>
    </source>
</reference>
<dbReference type="KEGG" id="taw:EI545_05730"/>
<dbReference type="FunFam" id="3.40.50.300:FF:000425">
    <property type="entry name" value="Probable ABC transporter, ATP-binding subunit"/>
    <property type="match status" value="1"/>
</dbReference>
<dbReference type="InterPro" id="IPR027417">
    <property type="entry name" value="P-loop_NTPase"/>
</dbReference>
<dbReference type="GO" id="GO:0016887">
    <property type="term" value="F:ATP hydrolysis activity"/>
    <property type="evidence" value="ECO:0007669"/>
    <property type="project" value="InterPro"/>
</dbReference>
<gene>
    <name evidence="5" type="ORF">EI545_05730</name>
</gene>
<proteinExistence type="predicted"/>
<dbReference type="SMART" id="SM00382">
    <property type="entry name" value="AAA"/>
    <property type="match status" value="1"/>
</dbReference>
<keyword evidence="2" id="KW-0547">Nucleotide-binding</keyword>
<dbReference type="EMBL" id="CP034328">
    <property type="protein sequence ID" value="AZL58376.1"/>
    <property type="molecule type" value="Genomic_DNA"/>
</dbReference>
<dbReference type="PROSITE" id="PS50893">
    <property type="entry name" value="ABC_TRANSPORTER_2"/>
    <property type="match status" value="1"/>
</dbReference>
<dbReference type="Pfam" id="PF00005">
    <property type="entry name" value="ABC_tran"/>
    <property type="match status" value="1"/>
</dbReference>
<dbReference type="GO" id="GO:0005524">
    <property type="term" value="F:ATP binding"/>
    <property type="evidence" value="ECO:0007669"/>
    <property type="project" value="UniProtKB-KW"/>
</dbReference>
<dbReference type="Gene3D" id="3.40.50.300">
    <property type="entry name" value="P-loop containing nucleotide triphosphate hydrolases"/>
    <property type="match status" value="1"/>
</dbReference>
<dbReference type="GO" id="GO:0022857">
    <property type="term" value="F:transmembrane transporter activity"/>
    <property type="evidence" value="ECO:0007669"/>
    <property type="project" value="InterPro"/>
</dbReference>
<dbReference type="PANTHER" id="PTHR42781:SF4">
    <property type="entry name" value="SPERMIDINE_PUTRESCINE IMPORT ATP-BINDING PROTEIN POTA"/>
    <property type="match status" value="1"/>
</dbReference>
<dbReference type="GO" id="GO:0015697">
    <property type="term" value="P:quaternary ammonium group transport"/>
    <property type="evidence" value="ECO:0007669"/>
    <property type="project" value="UniProtKB-ARBA"/>
</dbReference>
<dbReference type="PANTHER" id="PTHR42781">
    <property type="entry name" value="SPERMIDINE/PUTRESCINE IMPORT ATP-BINDING PROTEIN POTA"/>
    <property type="match status" value="1"/>
</dbReference>
<dbReference type="GO" id="GO:0043190">
    <property type="term" value="C:ATP-binding cassette (ABC) transporter complex"/>
    <property type="evidence" value="ECO:0007669"/>
    <property type="project" value="InterPro"/>
</dbReference>
<evidence type="ECO:0000313" key="6">
    <source>
        <dbReference type="Proteomes" id="UP000282002"/>
    </source>
</evidence>
<evidence type="ECO:0000313" key="5">
    <source>
        <dbReference type="EMBL" id="AZL58376.1"/>
    </source>
</evidence>
<feature type="domain" description="ABC transporter" evidence="4">
    <location>
        <begin position="4"/>
        <end position="236"/>
    </location>
</feature>
<dbReference type="RefSeq" id="WP_125324577.1">
    <property type="nucleotide sequence ID" value="NZ_CP034328.1"/>
</dbReference>
<dbReference type="OrthoDB" id="9802264at2"/>
<name>A0A3S8U446_9RHOB</name>
<dbReference type="InterPro" id="IPR008995">
    <property type="entry name" value="Mo/tungstate-bd_C_term_dom"/>
</dbReference>
<dbReference type="AlphaFoldDB" id="A0A3S8U446"/>
<dbReference type="SUPFAM" id="SSF50331">
    <property type="entry name" value="MOP-like"/>
    <property type="match status" value="1"/>
</dbReference>
<dbReference type="InterPro" id="IPR003593">
    <property type="entry name" value="AAA+_ATPase"/>
</dbReference>
<dbReference type="Proteomes" id="UP000282002">
    <property type="component" value="Chromosome"/>
</dbReference>
<evidence type="ECO:0000256" key="2">
    <source>
        <dbReference type="ARBA" id="ARBA00022741"/>
    </source>
</evidence>
<evidence type="ECO:0000256" key="3">
    <source>
        <dbReference type="ARBA" id="ARBA00022840"/>
    </source>
</evidence>
<accession>A0A3S8U446</accession>
<sequence length="356" mass="36863">MTALQLTGLTKTHPGGNLATIRGLDLTVASGTITALLGPSGAGKTTVMKLVAGLFAPDAGDIALGGRSILTLPPERRGVVMVFQNPLLFPHLTVAQNVGFGLRMRGLPAARIATQVDAMLGRVRLGGLGQRRPDELSGGQAQRAALARALVLEPDLLLLDEPLSSLDPALRDEMRSLILTLQRDMAVTTVVVTHDQTEAVVLADQIALLLDGQLAQHAPPDTIYRRPASLAVARFFGGVNFLPGTAAAGVLQSAIGPLTLPDSLPATLANGPGTLTIRPEAVVLGPGPTDANPRTARVEGCAFLGSQSRVDLMVGTTPLQALVAPEVARTLTPGQTTLIALPPEALWIIPLGTEAG</sequence>
<dbReference type="InterPro" id="IPR003439">
    <property type="entry name" value="ABC_transporter-like_ATP-bd"/>
</dbReference>
<dbReference type="InterPro" id="IPR017871">
    <property type="entry name" value="ABC_transporter-like_CS"/>
</dbReference>
<keyword evidence="6" id="KW-1185">Reference proteome</keyword>
<organism evidence="5 6">
    <name type="scientific">Tabrizicola piscis</name>
    <dbReference type="NCBI Taxonomy" id="2494374"/>
    <lineage>
        <taxon>Bacteria</taxon>
        <taxon>Pseudomonadati</taxon>
        <taxon>Pseudomonadota</taxon>
        <taxon>Alphaproteobacteria</taxon>
        <taxon>Rhodobacterales</taxon>
        <taxon>Paracoccaceae</taxon>
        <taxon>Tabrizicola</taxon>
    </lineage>
</organism>
<dbReference type="Pfam" id="PF08402">
    <property type="entry name" value="TOBE_2"/>
    <property type="match status" value="1"/>
</dbReference>
<evidence type="ECO:0000256" key="1">
    <source>
        <dbReference type="ARBA" id="ARBA00022448"/>
    </source>
</evidence>
<keyword evidence="1" id="KW-0813">Transport</keyword>
<dbReference type="InterPro" id="IPR013611">
    <property type="entry name" value="Transp-assoc_OB_typ2"/>
</dbReference>
<protein>
    <submittedName>
        <fullName evidence="5">ABC transporter ATP-binding protein</fullName>
    </submittedName>
</protein>